<reference evidence="1" key="1">
    <citation type="submission" date="2020-06" db="EMBL/GenBank/DDBJ databases">
        <title>Whole Genome Sequence of Halomonas aquamarina MB598.</title>
        <authorList>
            <person name="Pervaiz M."/>
            <person name="Fariq A."/>
            <person name="Yasmin A."/>
            <person name="Welch M."/>
        </authorList>
    </citation>
    <scope>NUCLEOTIDE SEQUENCE</scope>
    <source>
        <strain evidence="1">MB598</strain>
    </source>
</reference>
<evidence type="ECO:0000313" key="2">
    <source>
        <dbReference type="Proteomes" id="UP001319846"/>
    </source>
</evidence>
<dbReference type="EMBL" id="JABYQT010000014">
    <property type="protein sequence ID" value="MBZ5489025.1"/>
    <property type="molecule type" value="Genomic_DNA"/>
</dbReference>
<protein>
    <submittedName>
        <fullName evidence="1">Potassium-transporting ATPase subunit F</fullName>
    </submittedName>
</protein>
<proteinExistence type="predicted"/>
<name>A0ACC5VYI6_9GAMM</name>
<accession>A0ACC5VYI6</accession>
<dbReference type="Proteomes" id="UP001319846">
    <property type="component" value="Unassembled WGS sequence"/>
</dbReference>
<keyword evidence="2" id="KW-1185">Reference proteome</keyword>
<evidence type="ECO:0000313" key="1">
    <source>
        <dbReference type="EMBL" id="MBZ5489025.1"/>
    </source>
</evidence>
<comment type="caution">
    <text evidence="1">The sequence shown here is derived from an EMBL/GenBank/DDBJ whole genome shotgun (WGS) entry which is preliminary data.</text>
</comment>
<gene>
    <name evidence="1" type="ORF">HW452_15985</name>
</gene>
<sequence length="37" mass="4020">MLDASITGGALMNIVLLIIATVTATYLFYALICPERF</sequence>
<organism evidence="1 2">
    <name type="scientific">Vreelandella aquamarina</name>
    <dbReference type="NCBI Taxonomy" id="77097"/>
    <lineage>
        <taxon>Bacteria</taxon>
        <taxon>Pseudomonadati</taxon>
        <taxon>Pseudomonadota</taxon>
        <taxon>Gammaproteobacteria</taxon>
        <taxon>Oceanospirillales</taxon>
        <taxon>Halomonadaceae</taxon>
        <taxon>Vreelandella</taxon>
    </lineage>
</organism>